<sequence length="114" mass="12846">MRRTLFIGHITLFGTCLHADAWFLQLCNFALLQGEALSQISLRGDSHGSDTALFRWKGSGSSVHVKDIIAQVSYDDERKVVEVQFLSEDVVEVVVVEECLICGDFRKDDHDAWC</sequence>
<evidence type="ECO:0000256" key="1">
    <source>
        <dbReference type="SAM" id="SignalP"/>
    </source>
</evidence>
<name>A0A6S8XSX0_9STRA</name>
<accession>A0A6S8XSX0</accession>
<feature type="chain" id="PRO_5036191504" evidence="1">
    <location>
        <begin position="22"/>
        <end position="114"/>
    </location>
</feature>
<dbReference type="EMBL" id="HBIO01023139">
    <property type="protein sequence ID" value="CAE0472929.1"/>
    <property type="molecule type" value="Transcribed_RNA"/>
</dbReference>
<evidence type="ECO:0000313" key="2">
    <source>
        <dbReference type="EMBL" id="CAE0472926.1"/>
    </source>
</evidence>
<dbReference type="EMBL" id="HBIO01023136">
    <property type="protein sequence ID" value="CAE0472926.1"/>
    <property type="molecule type" value="Transcribed_RNA"/>
</dbReference>
<gene>
    <name evidence="2" type="ORF">CDEB00056_LOCUS17779</name>
    <name evidence="3" type="ORF">CDEB00056_LOCUS17782</name>
</gene>
<reference evidence="2" key="1">
    <citation type="submission" date="2021-01" db="EMBL/GenBank/DDBJ databases">
        <authorList>
            <person name="Corre E."/>
            <person name="Pelletier E."/>
            <person name="Niang G."/>
            <person name="Scheremetjew M."/>
            <person name="Finn R."/>
            <person name="Kale V."/>
            <person name="Holt S."/>
            <person name="Cochrane G."/>
            <person name="Meng A."/>
            <person name="Brown T."/>
            <person name="Cohen L."/>
        </authorList>
    </citation>
    <scope>NUCLEOTIDE SEQUENCE</scope>
    <source>
        <strain evidence="2">MM31A-1</strain>
    </source>
</reference>
<protein>
    <submittedName>
        <fullName evidence="2">Uncharacterized protein</fullName>
    </submittedName>
</protein>
<evidence type="ECO:0000313" key="3">
    <source>
        <dbReference type="EMBL" id="CAE0472929.1"/>
    </source>
</evidence>
<keyword evidence="1" id="KW-0732">Signal</keyword>
<proteinExistence type="predicted"/>
<dbReference type="AlphaFoldDB" id="A0A6S8XSX0"/>
<feature type="signal peptide" evidence="1">
    <location>
        <begin position="1"/>
        <end position="21"/>
    </location>
</feature>
<organism evidence="2">
    <name type="scientific">Chaetoceros debilis</name>
    <dbReference type="NCBI Taxonomy" id="122233"/>
    <lineage>
        <taxon>Eukaryota</taxon>
        <taxon>Sar</taxon>
        <taxon>Stramenopiles</taxon>
        <taxon>Ochrophyta</taxon>
        <taxon>Bacillariophyta</taxon>
        <taxon>Coscinodiscophyceae</taxon>
        <taxon>Chaetocerotophycidae</taxon>
        <taxon>Chaetocerotales</taxon>
        <taxon>Chaetocerotaceae</taxon>
        <taxon>Chaetoceros</taxon>
    </lineage>
</organism>